<comment type="similarity">
    <text evidence="1">Belongs to the arrestin family.</text>
</comment>
<feature type="domain" description="Arrestin C-terminal-like" evidence="4">
    <location>
        <begin position="160"/>
        <end position="287"/>
    </location>
</feature>
<dbReference type="Gene3D" id="2.60.40.640">
    <property type="match status" value="2"/>
</dbReference>
<dbReference type="GO" id="GO:0005886">
    <property type="term" value="C:plasma membrane"/>
    <property type="evidence" value="ECO:0007669"/>
    <property type="project" value="TreeGrafter"/>
</dbReference>
<proteinExistence type="inferred from homology"/>
<dbReference type="Proteomes" id="UP000494256">
    <property type="component" value="Unassembled WGS sequence"/>
</dbReference>
<feature type="region of interest" description="Disordered" evidence="3">
    <location>
        <begin position="211"/>
        <end position="232"/>
    </location>
</feature>
<dbReference type="GO" id="GO:0005737">
    <property type="term" value="C:cytoplasm"/>
    <property type="evidence" value="ECO:0007669"/>
    <property type="project" value="TreeGrafter"/>
</dbReference>
<sequence>MWIECCILLPPIPGGAYRSGQIVTGMLKYSLKHPTEFTSATIELKGKGKCSWAESDSDSASCYGKEEYVFLVRNILKRNKNKLPAGLHNYPFKFVLPTGLPSWFKEHTGKISYKIIVRFSKPGFLDNQKEFETEIRVYGDLEPCLPEPVIFGLTKTSLTSSGAIDLKAEIMKTLLVAGEHINVECSIVNNTSIPVTFIRLKLFSETTYTSNSKRKHQRRNSIKGSATDRVGPKTNSVKKLLCIVPTSPDLYSIQRSEIIKREYKLQVTAVVPFPHRNASVEIAVVISK</sequence>
<accession>A0A8S0ZU13</accession>
<reference evidence="5 6" key="1">
    <citation type="submission" date="2020-04" db="EMBL/GenBank/DDBJ databases">
        <authorList>
            <person name="Wallbank WR R."/>
            <person name="Pardo Diaz C."/>
            <person name="Kozak K."/>
            <person name="Martin S."/>
            <person name="Jiggins C."/>
            <person name="Moest M."/>
            <person name="Warren A I."/>
            <person name="Byers J.R.P. K."/>
            <person name="Montejo-Kovacevich G."/>
            <person name="Yen C E."/>
        </authorList>
    </citation>
    <scope>NUCLEOTIDE SEQUENCE [LARGE SCALE GENOMIC DNA]</scope>
</reference>
<dbReference type="SUPFAM" id="SSF81296">
    <property type="entry name" value="E set domains"/>
    <property type="match status" value="2"/>
</dbReference>
<dbReference type="GO" id="GO:0015031">
    <property type="term" value="P:protein transport"/>
    <property type="evidence" value="ECO:0007669"/>
    <property type="project" value="TreeGrafter"/>
</dbReference>
<dbReference type="Pfam" id="PF02752">
    <property type="entry name" value="Arrestin_C"/>
    <property type="match status" value="1"/>
</dbReference>
<dbReference type="PANTHER" id="PTHR11188:SF135">
    <property type="entry name" value="ARRESTIN DOMAIN CONTAINING 3-LIKE-RELATED"/>
    <property type="match status" value="1"/>
</dbReference>
<organism evidence="5 6">
    <name type="scientific">Arctia plantaginis</name>
    <name type="common">Wood tiger moth</name>
    <name type="synonym">Phalaena plantaginis</name>
    <dbReference type="NCBI Taxonomy" id="874455"/>
    <lineage>
        <taxon>Eukaryota</taxon>
        <taxon>Metazoa</taxon>
        <taxon>Ecdysozoa</taxon>
        <taxon>Arthropoda</taxon>
        <taxon>Hexapoda</taxon>
        <taxon>Insecta</taxon>
        <taxon>Pterygota</taxon>
        <taxon>Neoptera</taxon>
        <taxon>Endopterygota</taxon>
        <taxon>Lepidoptera</taxon>
        <taxon>Glossata</taxon>
        <taxon>Ditrysia</taxon>
        <taxon>Noctuoidea</taxon>
        <taxon>Erebidae</taxon>
        <taxon>Arctiinae</taxon>
        <taxon>Arctia</taxon>
    </lineage>
</organism>
<name>A0A8S0ZU13_ARCPL</name>
<gene>
    <name evidence="5" type="ORF">APLA_LOCUS6902</name>
</gene>
<evidence type="ECO:0000256" key="3">
    <source>
        <dbReference type="SAM" id="MobiDB-lite"/>
    </source>
</evidence>
<keyword evidence="2" id="KW-0716">Sensory transduction</keyword>
<evidence type="ECO:0000313" key="5">
    <source>
        <dbReference type="EMBL" id="CAB3235196.1"/>
    </source>
</evidence>
<dbReference type="Pfam" id="PF00339">
    <property type="entry name" value="Arrestin_N"/>
    <property type="match status" value="1"/>
</dbReference>
<dbReference type="AlphaFoldDB" id="A0A8S0ZU13"/>
<evidence type="ECO:0000313" key="6">
    <source>
        <dbReference type="Proteomes" id="UP000494256"/>
    </source>
</evidence>
<dbReference type="InterPro" id="IPR014752">
    <property type="entry name" value="Arrestin-like_C"/>
</dbReference>
<dbReference type="InterPro" id="IPR050357">
    <property type="entry name" value="Arrestin_domain-protein"/>
</dbReference>
<evidence type="ECO:0000259" key="4">
    <source>
        <dbReference type="SMART" id="SM01017"/>
    </source>
</evidence>
<dbReference type="InterPro" id="IPR011022">
    <property type="entry name" value="Arrestin_C-like"/>
</dbReference>
<dbReference type="OrthoDB" id="7487376at2759"/>
<dbReference type="PANTHER" id="PTHR11188">
    <property type="entry name" value="ARRESTIN DOMAIN CONTAINING PROTEIN"/>
    <property type="match status" value="1"/>
</dbReference>
<protein>
    <recommendedName>
        <fullName evidence="4">Arrestin C-terminal-like domain-containing protein</fullName>
    </recommendedName>
</protein>
<dbReference type="InterPro" id="IPR011021">
    <property type="entry name" value="Arrestin-like_N"/>
</dbReference>
<dbReference type="SMART" id="SM01017">
    <property type="entry name" value="Arrestin_C"/>
    <property type="match status" value="1"/>
</dbReference>
<evidence type="ECO:0000256" key="1">
    <source>
        <dbReference type="ARBA" id="ARBA00005298"/>
    </source>
</evidence>
<dbReference type="InterPro" id="IPR014756">
    <property type="entry name" value="Ig_E-set"/>
</dbReference>
<comment type="caution">
    <text evidence="5">The sequence shown here is derived from an EMBL/GenBank/DDBJ whole genome shotgun (WGS) entry which is preliminary data.</text>
</comment>
<evidence type="ECO:0000256" key="2">
    <source>
        <dbReference type="ARBA" id="ARBA00022606"/>
    </source>
</evidence>
<dbReference type="EMBL" id="CADEBD010000299">
    <property type="protein sequence ID" value="CAB3235196.1"/>
    <property type="molecule type" value="Genomic_DNA"/>
</dbReference>
<feature type="compositionally biased region" description="Basic residues" evidence="3">
    <location>
        <begin position="212"/>
        <end position="221"/>
    </location>
</feature>